<dbReference type="Gene3D" id="1.20.5.110">
    <property type="match status" value="1"/>
</dbReference>
<comment type="similarity">
    <text evidence="2">Belongs to the syntaxin family.</text>
</comment>
<dbReference type="PANTHER" id="PTHR15959">
    <property type="entry name" value="SYNTAXIN-18"/>
    <property type="match status" value="1"/>
</dbReference>
<reference evidence="11 12" key="1">
    <citation type="journal article" date="2023" name="Hortic Res">
        <title>Pangenome of water caltrop reveals structural variations and asymmetric subgenome divergence after allopolyploidization.</title>
        <authorList>
            <person name="Zhang X."/>
            <person name="Chen Y."/>
            <person name="Wang L."/>
            <person name="Yuan Y."/>
            <person name="Fang M."/>
            <person name="Shi L."/>
            <person name="Lu R."/>
            <person name="Comes H.P."/>
            <person name="Ma Y."/>
            <person name="Chen Y."/>
            <person name="Huang G."/>
            <person name="Zhou Y."/>
            <person name="Zheng Z."/>
            <person name="Qiu Y."/>
        </authorList>
    </citation>
    <scope>NUCLEOTIDE SEQUENCE [LARGE SCALE GENOMIC DNA]</scope>
    <source>
        <strain evidence="11">F231</strain>
    </source>
</reference>
<feature type="transmembrane region" description="Helical" evidence="9">
    <location>
        <begin position="459"/>
        <end position="475"/>
    </location>
</feature>
<name>A0AAN7M4X4_TRANT</name>
<dbReference type="GO" id="GO:0006890">
    <property type="term" value="P:retrograde vesicle-mediated transport, Golgi to endoplasmic reticulum"/>
    <property type="evidence" value="ECO:0007669"/>
    <property type="project" value="TreeGrafter"/>
</dbReference>
<evidence type="ECO:0000256" key="3">
    <source>
        <dbReference type="ARBA" id="ARBA00022448"/>
    </source>
</evidence>
<evidence type="ECO:0000313" key="11">
    <source>
        <dbReference type="EMBL" id="KAK4799425.1"/>
    </source>
</evidence>
<evidence type="ECO:0000256" key="6">
    <source>
        <dbReference type="ARBA" id="ARBA00022989"/>
    </source>
</evidence>
<protein>
    <recommendedName>
        <fullName evidence="10">SNARE-complex protein Syntaxin-18 N-terminal domain-containing protein</fullName>
    </recommendedName>
</protein>
<dbReference type="GO" id="GO:0031201">
    <property type="term" value="C:SNARE complex"/>
    <property type="evidence" value="ECO:0007669"/>
    <property type="project" value="TreeGrafter"/>
</dbReference>
<dbReference type="SUPFAM" id="SSF47661">
    <property type="entry name" value="t-snare proteins"/>
    <property type="match status" value="1"/>
</dbReference>
<accession>A0AAN7M4X4</accession>
<keyword evidence="4 9" id="KW-0812">Transmembrane</keyword>
<evidence type="ECO:0000256" key="4">
    <source>
        <dbReference type="ARBA" id="ARBA00022692"/>
    </source>
</evidence>
<comment type="subcellular location">
    <subcellularLocation>
        <location evidence="1">Membrane</location>
        <topology evidence="1">Single-pass type IV membrane protein</topology>
    </subcellularLocation>
</comment>
<dbReference type="FunFam" id="1.20.5.110:FF:000039">
    <property type="entry name" value="Syntaxin-81 like"/>
    <property type="match status" value="1"/>
</dbReference>
<dbReference type="InterPro" id="IPR010989">
    <property type="entry name" value="SNARE"/>
</dbReference>
<feature type="domain" description="SNARE-complex protein Syntaxin-18 N-terminal" evidence="10">
    <location>
        <begin position="174"/>
        <end position="255"/>
    </location>
</feature>
<evidence type="ECO:0000256" key="2">
    <source>
        <dbReference type="ARBA" id="ARBA00009063"/>
    </source>
</evidence>
<dbReference type="AlphaFoldDB" id="A0AAN7M4X4"/>
<evidence type="ECO:0000259" key="10">
    <source>
        <dbReference type="Pfam" id="PF10496"/>
    </source>
</evidence>
<dbReference type="PANTHER" id="PTHR15959:SF0">
    <property type="entry name" value="SYNTAXIN-18"/>
    <property type="match status" value="1"/>
</dbReference>
<dbReference type="GO" id="GO:0005783">
    <property type="term" value="C:endoplasmic reticulum"/>
    <property type="evidence" value="ECO:0007669"/>
    <property type="project" value="TreeGrafter"/>
</dbReference>
<evidence type="ECO:0000256" key="8">
    <source>
        <dbReference type="ARBA" id="ARBA00023136"/>
    </source>
</evidence>
<organism evidence="11 12">
    <name type="scientific">Trapa natans</name>
    <name type="common">Water chestnut</name>
    <dbReference type="NCBI Taxonomy" id="22666"/>
    <lineage>
        <taxon>Eukaryota</taxon>
        <taxon>Viridiplantae</taxon>
        <taxon>Streptophyta</taxon>
        <taxon>Embryophyta</taxon>
        <taxon>Tracheophyta</taxon>
        <taxon>Spermatophyta</taxon>
        <taxon>Magnoliopsida</taxon>
        <taxon>eudicotyledons</taxon>
        <taxon>Gunneridae</taxon>
        <taxon>Pentapetalae</taxon>
        <taxon>rosids</taxon>
        <taxon>malvids</taxon>
        <taxon>Myrtales</taxon>
        <taxon>Lythraceae</taxon>
        <taxon>Trapa</taxon>
    </lineage>
</organism>
<dbReference type="Pfam" id="PF10496">
    <property type="entry name" value="Syntaxin-18_N"/>
    <property type="match status" value="1"/>
</dbReference>
<dbReference type="EMBL" id="JAXQNO010000004">
    <property type="protein sequence ID" value="KAK4799425.1"/>
    <property type="molecule type" value="Genomic_DNA"/>
</dbReference>
<keyword evidence="3" id="KW-0813">Transport</keyword>
<evidence type="ECO:0000256" key="5">
    <source>
        <dbReference type="ARBA" id="ARBA00022927"/>
    </source>
</evidence>
<keyword evidence="5" id="KW-0653">Protein transport</keyword>
<keyword evidence="6 9" id="KW-1133">Transmembrane helix</keyword>
<sequence length="508" mass="57800">MSQLCISSARLNCLITQLVIGHMGLRPRPISSTSVNGLFVAQDSCKHHRAFLQTVISLHIFASPMYAYMDRRSCVKGSAPKPKNLSFRILFRGSYLNIDTLVSALLPFLGDFEILRGGAGGRSADSCSHSYLPTTCTSGPRRTSSHSHLPNYRCWVSEFHSVLLQRRQQMAKYRDRTEDFKDAVRHTAMNLGYNESKLAAIMASFIIHKPRERSAFTKSALRTLESIGALEQFMRKHRKDYVDPLRTTEQERDSIEHEVTAFIKSCKEKIDILQKSITEEEANSKGWIGHKVDVSNADAIAHKQGVVLILSEKLHSVTAQFDQLRAIRFQDAMSKVMPRRKLNKETTSKPINENSVTDKIELKEPEELKQEHLLLQQQHLDDETRALQVELTSLLDSVQETETKMVEMSALNHLMSTHVLHQAQQIEHLYEQAVEATENVDLGNKELSKAIERNSSSRTFLLLFLFVMTFSILFLDWFWENAKGAVTVVVSILIFRKLKAEALQKMSL</sequence>
<evidence type="ECO:0000256" key="1">
    <source>
        <dbReference type="ARBA" id="ARBA00004211"/>
    </source>
</evidence>
<keyword evidence="12" id="KW-1185">Reference proteome</keyword>
<dbReference type="InterPro" id="IPR019529">
    <property type="entry name" value="Syntaxin-18_N"/>
</dbReference>
<evidence type="ECO:0000313" key="12">
    <source>
        <dbReference type="Proteomes" id="UP001346149"/>
    </source>
</evidence>
<evidence type="ECO:0000256" key="7">
    <source>
        <dbReference type="ARBA" id="ARBA00023054"/>
    </source>
</evidence>
<evidence type="ECO:0000256" key="9">
    <source>
        <dbReference type="SAM" id="Phobius"/>
    </source>
</evidence>
<keyword evidence="8 9" id="KW-0472">Membrane</keyword>
<keyword evidence="7" id="KW-0175">Coiled coil</keyword>
<proteinExistence type="inferred from homology"/>
<gene>
    <name evidence="11" type="ORF">SAY86_024790</name>
</gene>
<dbReference type="GO" id="GO:0015031">
    <property type="term" value="P:protein transport"/>
    <property type="evidence" value="ECO:0007669"/>
    <property type="project" value="UniProtKB-KW"/>
</dbReference>
<comment type="caution">
    <text evidence="11">The sequence shown here is derived from an EMBL/GenBank/DDBJ whole genome shotgun (WGS) entry which is preliminary data.</text>
</comment>
<dbReference type="Proteomes" id="UP001346149">
    <property type="component" value="Unassembled WGS sequence"/>
</dbReference>